<evidence type="ECO:0000313" key="2">
    <source>
        <dbReference type="EMBL" id="NYZ69522.1"/>
    </source>
</evidence>
<evidence type="ECO:0000256" key="1">
    <source>
        <dbReference type="SAM" id="SignalP"/>
    </source>
</evidence>
<proteinExistence type="predicted"/>
<accession>A0A853ICE4</accession>
<dbReference type="EMBL" id="JACCKB010000095">
    <property type="protein sequence ID" value="NYZ69522.1"/>
    <property type="molecule type" value="Genomic_DNA"/>
</dbReference>
<feature type="signal peptide" evidence="1">
    <location>
        <begin position="1"/>
        <end position="22"/>
    </location>
</feature>
<organism evidence="2 3">
    <name type="scientific">Spartinivicinus marinus</name>
    <dbReference type="NCBI Taxonomy" id="2994442"/>
    <lineage>
        <taxon>Bacteria</taxon>
        <taxon>Pseudomonadati</taxon>
        <taxon>Pseudomonadota</taxon>
        <taxon>Gammaproteobacteria</taxon>
        <taxon>Oceanospirillales</taxon>
        <taxon>Zooshikellaceae</taxon>
        <taxon>Spartinivicinus</taxon>
    </lineage>
</organism>
<dbReference type="AlphaFoldDB" id="A0A853ICE4"/>
<feature type="chain" id="PRO_5032929877" evidence="1">
    <location>
        <begin position="23"/>
        <end position="147"/>
    </location>
</feature>
<keyword evidence="1" id="KW-0732">Signal</keyword>
<name>A0A853ICE4_9GAMM</name>
<dbReference type="Proteomes" id="UP000569732">
    <property type="component" value="Unassembled WGS sequence"/>
</dbReference>
<evidence type="ECO:0000313" key="3">
    <source>
        <dbReference type="Proteomes" id="UP000569732"/>
    </source>
</evidence>
<keyword evidence="3" id="KW-1185">Reference proteome</keyword>
<gene>
    <name evidence="2" type="ORF">H0A36_26240</name>
</gene>
<sequence>MSSKMRYLLAVFSVIVMSKIQAQEIVVNKGKYSDYYHMMYKLESGKYKINSNYGFNEGGQFEVLVPKQYFSVPAPNCKENIIIRMPWSDNETKKQALYKKLVAQKEVNVVLELNPYINLVNKKPLKVELQYCNVFFRHRSGDYYDSL</sequence>
<reference evidence="2 3" key="1">
    <citation type="submission" date="2020-07" db="EMBL/GenBank/DDBJ databases">
        <title>Endozoicomonas sp. nov., isolated from sediment.</title>
        <authorList>
            <person name="Gu T."/>
        </authorList>
    </citation>
    <scope>NUCLEOTIDE SEQUENCE [LARGE SCALE GENOMIC DNA]</scope>
    <source>
        <strain evidence="2 3">SM1973</strain>
    </source>
</reference>
<comment type="caution">
    <text evidence="2">The sequence shown here is derived from an EMBL/GenBank/DDBJ whole genome shotgun (WGS) entry which is preliminary data.</text>
</comment>
<protein>
    <submittedName>
        <fullName evidence="2">Uncharacterized protein</fullName>
    </submittedName>
</protein>